<feature type="compositionally biased region" description="Low complexity" evidence="3">
    <location>
        <begin position="28"/>
        <end position="39"/>
    </location>
</feature>
<feature type="region of interest" description="Disordered" evidence="3">
    <location>
        <begin position="696"/>
        <end position="716"/>
    </location>
</feature>
<feature type="compositionally biased region" description="Polar residues" evidence="3">
    <location>
        <begin position="270"/>
        <end position="285"/>
    </location>
</feature>
<evidence type="ECO:0000256" key="2">
    <source>
        <dbReference type="ARBA" id="ARBA00022490"/>
    </source>
</evidence>
<dbReference type="SMART" id="SM00325">
    <property type="entry name" value="RhoGEF"/>
    <property type="match status" value="1"/>
</dbReference>
<dbReference type="InterPro" id="IPR051480">
    <property type="entry name" value="Endocytic_GEF_Adapter"/>
</dbReference>
<name>A0A9N9SMF4_PHACE</name>
<dbReference type="FunFam" id="1.20.900.10:FF:000038">
    <property type="entry name" value="Myosin-M heavy chain"/>
    <property type="match status" value="1"/>
</dbReference>
<evidence type="ECO:0000259" key="4">
    <source>
        <dbReference type="PROSITE" id="PS50010"/>
    </source>
</evidence>
<evidence type="ECO:0000313" key="5">
    <source>
        <dbReference type="EMBL" id="CAG9824959.1"/>
    </source>
</evidence>
<organism evidence="5 6">
    <name type="scientific">Phaedon cochleariae</name>
    <name type="common">Mustard beetle</name>
    <dbReference type="NCBI Taxonomy" id="80249"/>
    <lineage>
        <taxon>Eukaryota</taxon>
        <taxon>Metazoa</taxon>
        <taxon>Ecdysozoa</taxon>
        <taxon>Arthropoda</taxon>
        <taxon>Hexapoda</taxon>
        <taxon>Insecta</taxon>
        <taxon>Pterygota</taxon>
        <taxon>Neoptera</taxon>
        <taxon>Endopterygota</taxon>
        <taxon>Coleoptera</taxon>
        <taxon>Polyphaga</taxon>
        <taxon>Cucujiformia</taxon>
        <taxon>Chrysomeloidea</taxon>
        <taxon>Chrysomelidae</taxon>
        <taxon>Chrysomelinae</taxon>
        <taxon>Chrysomelini</taxon>
        <taxon>Phaedon</taxon>
    </lineage>
</organism>
<protein>
    <recommendedName>
        <fullName evidence="4">DH domain-containing protein</fullName>
    </recommendedName>
</protein>
<dbReference type="PROSITE" id="PS50010">
    <property type="entry name" value="DH_2"/>
    <property type="match status" value="1"/>
</dbReference>
<feature type="compositionally biased region" description="Acidic residues" evidence="3">
    <location>
        <begin position="254"/>
        <end position="263"/>
    </location>
</feature>
<proteinExistence type="predicted"/>
<keyword evidence="2" id="KW-0963">Cytoplasm</keyword>
<feature type="region of interest" description="Disordered" evidence="3">
    <location>
        <begin position="752"/>
        <end position="781"/>
    </location>
</feature>
<dbReference type="GO" id="GO:0005085">
    <property type="term" value="F:guanyl-nucleotide exchange factor activity"/>
    <property type="evidence" value="ECO:0007669"/>
    <property type="project" value="InterPro"/>
</dbReference>
<evidence type="ECO:0000313" key="6">
    <source>
        <dbReference type="Proteomes" id="UP001153737"/>
    </source>
</evidence>
<feature type="region of interest" description="Disordered" evidence="3">
    <location>
        <begin position="178"/>
        <end position="205"/>
    </location>
</feature>
<feature type="compositionally biased region" description="Polar residues" evidence="3">
    <location>
        <begin position="229"/>
        <end position="243"/>
    </location>
</feature>
<dbReference type="Proteomes" id="UP001153737">
    <property type="component" value="Chromosome 8"/>
</dbReference>
<feature type="region of interest" description="Disordered" evidence="3">
    <location>
        <begin position="1"/>
        <end position="39"/>
    </location>
</feature>
<dbReference type="PANTHER" id="PTHR46006:SF5">
    <property type="entry name" value="DH DOMAIN-CONTAINING PROTEIN"/>
    <property type="match status" value="1"/>
</dbReference>
<keyword evidence="6" id="KW-1185">Reference proteome</keyword>
<feature type="compositionally biased region" description="Pro residues" evidence="3">
    <location>
        <begin position="502"/>
        <end position="512"/>
    </location>
</feature>
<reference evidence="5" key="1">
    <citation type="submission" date="2022-01" db="EMBL/GenBank/DDBJ databases">
        <authorList>
            <person name="King R."/>
        </authorList>
    </citation>
    <scope>NUCLEOTIDE SEQUENCE</scope>
</reference>
<feature type="region of interest" description="Disordered" evidence="3">
    <location>
        <begin position="494"/>
        <end position="587"/>
    </location>
</feature>
<feature type="compositionally biased region" description="Basic and acidic residues" evidence="3">
    <location>
        <begin position="544"/>
        <end position="559"/>
    </location>
</feature>
<dbReference type="Pfam" id="PF00621">
    <property type="entry name" value="RhoGEF"/>
    <property type="match status" value="1"/>
</dbReference>
<dbReference type="GO" id="GO:0035025">
    <property type="term" value="P:positive regulation of Rho protein signal transduction"/>
    <property type="evidence" value="ECO:0007669"/>
    <property type="project" value="TreeGrafter"/>
</dbReference>
<feature type="compositionally biased region" description="Polar residues" evidence="3">
    <location>
        <begin position="532"/>
        <end position="541"/>
    </location>
</feature>
<feature type="compositionally biased region" description="Polar residues" evidence="3">
    <location>
        <begin position="310"/>
        <end position="330"/>
    </location>
</feature>
<sequence>MAAVVSHAMRRFPTSPSDTPYSSCRFKGGSSSRSEGSSALSRSMRYADPWLYGSVQSGGVATPGAFLLTPAFALCACAPDCSGGGGTKRAAKKTQQTTCKKCKGTRLPVSALDSKFGTVRCYPTTVLATNPAPARAGTVRVTSCHARPTILPPPAASNAACDPYDLVRRSRLTGAVENPSSGFRVRSVSPREARNHGICAGDHQDPYITPIGRRSILECDINPYELVSPDSSTGPQPSITLVNGQRIRVRPSSNDEDFEDDQRYEDVQLRLSSPAKSMAKTQKTSLKAVAKRPSSMPAVTKERHRDDKQQTNNGPTSKSRTKTNSLQESGNDYYNCQFKSILKKSSIYDDVESDEVVQTRSPSPVKRKGSQFYIPMPSSPGVGVKKKVQFLVESDAAGNDNIPGEKTADEIECSSEDDEVFEKEVECKEVQNTPENETIRRPPALYRSFSDRIRREESKVNFNDTMALRCLKQRRNLPIDFSDLDRLDGTVRKAIRKVSPRPNVPPPPPPPPKQEKYESNSTPSSEKVEAPQVNQEETLSNGLEKPDEVTSMEKLDRCISGDITVPVPIQTDPPSVPPRKRSNNKQPTVNTVTVHPVKIETPMNKTIVRISSPPAVHKLQIKNDYSETVSVPSLSIIENSQRKTSILINGDDCYSTVNVGDSVPLYQSSVVVKDTPASKQKKCSSIYITGAFTQHENLPSSSEKDPAELDTATSDVKDITSETVTSSELLTELLRDPVEAVRRNLVPHVCGKSDVSRRPRDKKTVHHSKFPPGCKKDVGVSEDRSKMSSSFEESLFKMSPYETVCDDLSSEHSSSTQYEFMDAGSDCYTDNSNRSSITEEELANRTKFYELLAESSAVEVTENEDHLYECIKISNDPIYEEIEIPPPLPSNPPPASLVDDLNLDKEFTTRSIFEGASKYDILSYLVDAKERGIVQEDHPFTYNFSHHNHQNQTEEDIRTISDSSEDNSLIISGALIDEKATFQKTAEIERNDSGVGSETSKSSFSKYRSKPELCFPCEDCEAILDSKLEIEASLCRKCSKKRSERKEIITEIVETEEKYSRDLQIILEEFYQPMLVAGLLTPDQLSAIFLNVEELLENSQALAEKLRDAVEIATEQGDEDLLTVNTGKLFLEAIPMLHAFETYCVRQGSASLLLASLEKDKELLRIFLRVSQMENAMLRRMNLNSFLMVPVQRVTKYPLLLARLYKVTPAHLHNKNELKEAQHKIELHLNHMNSETKDVPSKLWRRIGSSSGRRSSAEMDLVNIKLRKIAVDVLEWNHEEARFALEGKLLFTQPTDNNWRRGRTIKLTPVNALLVVNGKIAVNNRYNVNLIDSILPKELHIHNKTSQEIHLTIKNNNRNYRIFSYFGTSTEKLATFLHKQDLKVAYRTNNTLGRFIKKNKDKTSKFEKSGVYKLNCGSCPKPISSKTTDRPDENGLVFSRHGAREAALLLVRDKNGRYSLLREPLYLDRCVIAADPAWQSYFEVQELLGRDTFIFKAEGEDQTNIWYKQLQFFAQGMGAWRKRRNALANIMINGMGLRS</sequence>
<dbReference type="CDD" id="cd00160">
    <property type="entry name" value="RhoGEF"/>
    <property type="match status" value="1"/>
</dbReference>
<dbReference type="GO" id="GO:0031097">
    <property type="term" value="C:medial cortex"/>
    <property type="evidence" value="ECO:0007669"/>
    <property type="project" value="UniProtKB-ARBA"/>
</dbReference>
<reference evidence="5" key="2">
    <citation type="submission" date="2022-10" db="EMBL/GenBank/DDBJ databases">
        <authorList>
            <consortium name="ENA_rothamsted_submissions"/>
            <consortium name="culmorum"/>
            <person name="King R."/>
        </authorList>
    </citation>
    <scope>NUCLEOTIDE SEQUENCE</scope>
</reference>
<feature type="compositionally biased region" description="Basic and acidic residues" evidence="3">
    <location>
        <begin position="300"/>
        <end position="309"/>
    </location>
</feature>
<dbReference type="PANTHER" id="PTHR46006">
    <property type="entry name" value="RHO GUANINE NUCLEOTIDE EXCHANGE FACTOR AT 64C, ISOFORM A"/>
    <property type="match status" value="1"/>
</dbReference>
<feature type="compositionally biased region" description="Basic residues" evidence="3">
    <location>
        <begin position="759"/>
        <end position="769"/>
    </location>
</feature>
<dbReference type="InterPro" id="IPR000219">
    <property type="entry name" value="DH_dom"/>
</dbReference>
<evidence type="ECO:0000256" key="1">
    <source>
        <dbReference type="ARBA" id="ARBA00004496"/>
    </source>
</evidence>
<dbReference type="EMBL" id="OU896714">
    <property type="protein sequence ID" value="CAG9824959.1"/>
    <property type="molecule type" value="Genomic_DNA"/>
</dbReference>
<dbReference type="OrthoDB" id="2015333at2759"/>
<dbReference type="SUPFAM" id="SSF48065">
    <property type="entry name" value="DBL homology domain (DH-domain)"/>
    <property type="match status" value="1"/>
</dbReference>
<accession>A0A9N9SMF4</accession>
<feature type="domain" description="DH" evidence="4">
    <location>
        <begin position="1044"/>
        <end position="1235"/>
    </location>
</feature>
<dbReference type="Gene3D" id="1.20.900.10">
    <property type="entry name" value="Dbl homology (DH) domain"/>
    <property type="match status" value="1"/>
</dbReference>
<feature type="region of interest" description="Disordered" evidence="3">
    <location>
        <begin position="227"/>
        <end position="330"/>
    </location>
</feature>
<dbReference type="InterPro" id="IPR035899">
    <property type="entry name" value="DBL_dom_sf"/>
</dbReference>
<gene>
    <name evidence="5" type="ORF">PHAECO_LOCUS11880</name>
</gene>
<evidence type="ECO:0000256" key="3">
    <source>
        <dbReference type="SAM" id="MobiDB-lite"/>
    </source>
</evidence>
<comment type="subcellular location">
    <subcellularLocation>
        <location evidence="1">Cytoplasm</location>
    </subcellularLocation>
</comment>